<proteinExistence type="predicted"/>
<dbReference type="AlphaFoldDB" id="A0A6J7JLA1"/>
<sequence>MAQRFPVLELEGPGSVALSLEERYATLENVFVHQFFQLYRILGERLGWETANEIAGEVPESSIALIVDGYARKFGLEGQGAELLSKVLQAEFQAEGADVRVSGECTEHAELEVLCPFGAMLQSGRYADVKIEDGLCDRGCAVWMDRVGATVEPPVRAERLAWMGDGASRCHYRLTAAAADGP</sequence>
<reference evidence="1" key="1">
    <citation type="submission" date="2020-05" db="EMBL/GenBank/DDBJ databases">
        <authorList>
            <person name="Chiriac C."/>
            <person name="Salcher M."/>
            <person name="Ghai R."/>
            <person name="Kavagutti S V."/>
        </authorList>
    </citation>
    <scope>NUCLEOTIDE SEQUENCE</scope>
</reference>
<dbReference type="EMBL" id="CAFBMX010000014">
    <property type="protein sequence ID" value="CAB4943803.1"/>
    <property type="molecule type" value="Genomic_DNA"/>
</dbReference>
<accession>A0A6J7JLA1</accession>
<organism evidence="1">
    <name type="scientific">freshwater metagenome</name>
    <dbReference type="NCBI Taxonomy" id="449393"/>
    <lineage>
        <taxon>unclassified sequences</taxon>
        <taxon>metagenomes</taxon>
        <taxon>ecological metagenomes</taxon>
    </lineage>
</organism>
<protein>
    <submittedName>
        <fullName evidence="1">Unannotated protein</fullName>
    </submittedName>
</protein>
<name>A0A6J7JLA1_9ZZZZ</name>
<gene>
    <name evidence="1" type="ORF">UFOPK3674_01984</name>
</gene>
<evidence type="ECO:0000313" key="1">
    <source>
        <dbReference type="EMBL" id="CAB4943803.1"/>
    </source>
</evidence>